<dbReference type="AlphaFoldDB" id="A0A9P6MBK0"/>
<evidence type="ECO:0000256" key="1">
    <source>
        <dbReference type="SAM" id="Phobius"/>
    </source>
</evidence>
<evidence type="ECO:0000313" key="3">
    <source>
        <dbReference type="Proteomes" id="UP000749646"/>
    </source>
</evidence>
<reference evidence="2" key="1">
    <citation type="journal article" date="2020" name="Fungal Divers.">
        <title>Resolving the Mortierellaceae phylogeny through synthesis of multi-gene phylogenetics and phylogenomics.</title>
        <authorList>
            <person name="Vandepol N."/>
            <person name="Liber J."/>
            <person name="Desiro A."/>
            <person name="Na H."/>
            <person name="Kennedy M."/>
            <person name="Barry K."/>
            <person name="Grigoriev I.V."/>
            <person name="Miller A.N."/>
            <person name="O'Donnell K."/>
            <person name="Stajich J.E."/>
            <person name="Bonito G."/>
        </authorList>
    </citation>
    <scope>NUCLEOTIDE SEQUENCE</scope>
    <source>
        <strain evidence="2">MES-2147</strain>
    </source>
</reference>
<organism evidence="2 3">
    <name type="scientific">Modicella reniformis</name>
    <dbReference type="NCBI Taxonomy" id="1440133"/>
    <lineage>
        <taxon>Eukaryota</taxon>
        <taxon>Fungi</taxon>
        <taxon>Fungi incertae sedis</taxon>
        <taxon>Mucoromycota</taxon>
        <taxon>Mortierellomycotina</taxon>
        <taxon>Mortierellomycetes</taxon>
        <taxon>Mortierellales</taxon>
        <taxon>Mortierellaceae</taxon>
        <taxon>Modicella</taxon>
    </lineage>
</organism>
<keyword evidence="1" id="KW-0812">Transmembrane</keyword>
<gene>
    <name evidence="2" type="ORF">BGZ65_012463</name>
</gene>
<sequence length="439" mass="50241">MMSSSPMARLVSVANATRLFRAISKQTFASTSANNAKSFGFFTHSNNEAIASRYNTGHFAHQPQQPLSSFFSTSSSGARYNIKPSSSTLFTRATTATSSPFFQGQAIRGFSRRAWKAEHESFSQAAHDCWYGHRAAHGGFRGFHHHHHYMMRRRRPMRFIFRMMVLSTVLVAIPAIMVFDAPCSTLAKVPLTVFGVGVVLMLAGRLVYIALPVLAIGGATMFWVTTMPAANTVKDLKKILEREERAGRYTTALSILGSDWEIQRAQPNEWFRWTFPERGDKKQLDKIDIRIAIFDSNDYNDHRESALKLLDKFEDMNMNEMKRRCKHRQDKHDIDCSLMESLKLKRDGDQVVIQMEEDGEKLMEQKFAKKYLNLGRIVDKAAKEMEAARPGLNLGEQVVLVRKNRGYNRDSFWSRWSPYGDLSLRIPFNRTWVNDLSDE</sequence>
<dbReference type="OrthoDB" id="2399624at2759"/>
<comment type="caution">
    <text evidence="2">The sequence shown here is derived from an EMBL/GenBank/DDBJ whole genome shotgun (WGS) entry which is preliminary data.</text>
</comment>
<dbReference type="Proteomes" id="UP000749646">
    <property type="component" value="Unassembled WGS sequence"/>
</dbReference>
<accession>A0A9P6MBK0</accession>
<keyword evidence="1" id="KW-0472">Membrane</keyword>
<keyword evidence="1" id="KW-1133">Transmembrane helix</keyword>
<evidence type="ECO:0000313" key="2">
    <source>
        <dbReference type="EMBL" id="KAF9988074.1"/>
    </source>
</evidence>
<keyword evidence="3" id="KW-1185">Reference proteome</keyword>
<proteinExistence type="predicted"/>
<name>A0A9P6MBK0_9FUNG</name>
<protein>
    <submittedName>
        <fullName evidence="2">Uncharacterized protein</fullName>
    </submittedName>
</protein>
<dbReference type="EMBL" id="JAAAHW010003143">
    <property type="protein sequence ID" value="KAF9988074.1"/>
    <property type="molecule type" value="Genomic_DNA"/>
</dbReference>
<feature type="transmembrane region" description="Helical" evidence="1">
    <location>
        <begin position="191"/>
        <end position="224"/>
    </location>
</feature>
<feature type="transmembrane region" description="Helical" evidence="1">
    <location>
        <begin position="159"/>
        <end position="179"/>
    </location>
</feature>